<evidence type="ECO:0000256" key="3">
    <source>
        <dbReference type="ARBA" id="ARBA00022692"/>
    </source>
</evidence>
<feature type="transmembrane region" description="Helical" evidence="6">
    <location>
        <begin position="208"/>
        <end position="229"/>
    </location>
</feature>
<feature type="transmembrane region" description="Helical" evidence="6">
    <location>
        <begin position="80"/>
        <end position="109"/>
    </location>
</feature>
<dbReference type="InterPro" id="IPR015414">
    <property type="entry name" value="TMEM64"/>
</dbReference>
<evidence type="ECO:0000256" key="4">
    <source>
        <dbReference type="ARBA" id="ARBA00022989"/>
    </source>
</evidence>
<keyword evidence="10" id="KW-1185">Reference proteome</keyword>
<evidence type="ECO:0000256" key="1">
    <source>
        <dbReference type="ARBA" id="ARBA00004651"/>
    </source>
</evidence>
<feature type="signal peptide" evidence="7">
    <location>
        <begin position="1"/>
        <end position="30"/>
    </location>
</feature>
<accession>A0A926USJ4</accession>
<reference evidence="9" key="1">
    <citation type="journal article" date="2015" name="ISME J.">
        <title>Draft Genome Sequence of Streptomyces incarnatus NRRL8089, which Produces the Nucleoside Antibiotic Sinefungin.</title>
        <authorList>
            <person name="Oshima K."/>
            <person name="Hattori M."/>
            <person name="Shimizu H."/>
            <person name="Fukuda K."/>
            <person name="Nemoto M."/>
            <person name="Inagaki K."/>
            <person name="Tamura T."/>
        </authorList>
    </citation>
    <scope>NUCLEOTIDE SEQUENCE</scope>
    <source>
        <strain evidence="9">FACHB-1277</strain>
    </source>
</reference>
<keyword evidence="5 6" id="KW-0472">Membrane</keyword>
<organism evidence="9 10">
    <name type="scientific">Pseudanabaena cinerea FACHB-1277</name>
    <dbReference type="NCBI Taxonomy" id="2949581"/>
    <lineage>
        <taxon>Bacteria</taxon>
        <taxon>Bacillati</taxon>
        <taxon>Cyanobacteriota</taxon>
        <taxon>Cyanophyceae</taxon>
        <taxon>Pseudanabaenales</taxon>
        <taxon>Pseudanabaenaceae</taxon>
        <taxon>Pseudanabaena</taxon>
        <taxon>Pseudanabaena cinerea</taxon>
    </lineage>
</organism>
<dbReference type="InterPro" id="IPR032816">
    <property type="entry name" value="VTT_dom"/>
</dbReference>
<evidence type="ECO:0000256" key="5">
    <source>
        <dbReference type="ARBA" id="ARBA00023136"/>
    </source>
</evidence>
<dbReference type="EMBL" id="JACJPY010000023">
    <property type="protein sequence ID" value="MBD2150302.1"/>
    <property type="molecule type" value="Genomic_DNA"/>
</dbReference>
<protein>
    <recommendedName>
        <fullName evidence="6">TVP38/TMEM64 family membrane protein</fullName>
    </recommendedName>
</protein>
<comment type="subcellular location">
    <subcellularLocation>
        <location evidence="1 6">Cell membrane</location>
        <topology evidence="1 6">Multi-pass membrane protein</topology>
    </subcellularLocation>
</comment>
<feature type="transmembrane region" description="Helical" evidence="6">
    <location>
        <begin position="171"/>
        <end position="188"/>
    </location>
</feature>
<keyword evidence="7" id="KW-0732">Signal</keyword>
<evidence type="ECO:0000259" key="8">
    <source>
        <dbReference type="Pfam" id="PF09335"/>
    </source>
</evidence>
<keyword evidence="2 6" id="KW-1003">Cell membrane</keyword>
<dbReference type="AlphaFoldDB" id="A0A926USJ4"/>
<dbReference type="Proteomes" id="UP000631421">
    <property type="component" value="Unassembled WGS sequence"/>
</dbReference>
<reference evidence="9" key="2">
    <citation type="submission" date="2020-08" db="EMBL/GenBank/DDBJ databases">
        <authorList>
            <person name="Chen M."/>
            <person name="Teng W."/>
            <person name="Zhao L."/>
            <person name="Hu C."/>
            <person name="Zhou Y."/>
            <person name="Han B."/>
            <person name="Song L."/>
            <person name="Shu W."/>
        </authorList>
    </citation>
    <scope>NUCLEOTIDE SEQUENCE</scope>
    <source>
        <strain evidence="9">FACHB-1277</strain>
    </source>
</reference>
<dbReference type="GO" id="GO:0005886">
    <property type="term" value="C:plasma membrane"/>
    <property type="evidence" value="ECO:0007669"/>
    <property type="project" value="UniProtKB-SubCell"/>
</dbReference>
<comment type="similarity">
    <text evidence="6">Belongs to the TVP38/TMEM64 family.</text>
</comment>
<gene>
    <name evidence="9" type="ORF">H6F44_09250</name>
</gene>
<dbReference type="PANTHER" id="PTHR12677">
    <property type="entry name" value="GOLGI APPARATUS MEMBRANE PROTEIN TVP38-RELATED"/>
    <property type="match status" value="1"/>
</dbReference>
<dbReference type="PANTHER" id="PTHR12677:SF59">
    <property type="entry name" value="GOLGI APPARATUS MEMBRANE PROTEIN TVP38-RELATED"/>
    <property type="match status" value="1"/>
</dbReference>
<name>A0A926USJ4_9CYAN</name>
<evidence type="ECO:0000256" key="2">
    <source>
        <dbReference type="ARBA" id="ARBA00022475"/>
    </source>
</evidence>
<feature type="chain" id="PRO_5037657419" description="TVP38/TMEM64 family membrane protein" evidence="7">
    <location>
        <begin position="31"/>
        <end position="242"/>
    </location>
</feature>
<evidence type="ECO:0000256" key="6">
    <source>
        <dbReference type="RuleBase" id="RU366058"/>
    </source>
</evidence>
<feature type="transmembrane region" description="Helical" evidence="6">
    <location>
        <begin position="142"/>
        <end position="159"/>
    </location>
</feature>
<dbReference type="Pfam" id="PF09335">
    <property type="entry name" value="VTT_dom"/>
    <property type="match status" value="1"/>
</dbReference>
<dbReference type="RefSeq" id="WP_190350667.1">
    <property type="nucleotide sequence ID" value="NZ_JACJPY010000023.1"/>
</dbReference>
<sequence>MNRLTRFRLFICFLLGINAIALIAANPAFAQTTANSLNPQELLRDALKWIESLGYIGGIAFMGIYIIATVAFLPGSILTLGAGVVFGIVFGAIYVFVGATLGAIAAFLVGRYIARGWVSQKIADNQKFAAIDRAVAHEGFKIVLLTRLSPIFPFNLLNYAFGVTGVSLKDYALASIGMLPGTIMYVYIGSLAGDLARIGGENQPTNPTIQWIIRIVGFIATVAVTVYVTGIARKALAERVDE</sequence>
<evidence type="ECO:0000256" key="7">
    <source>
        <dbReference type="SAM" id="SignalP"/>
    </source>
</evidence>
<keyword evidence="3 6" id="KW-0812">Transmembrane</keyword>
<keyword evidence="4 6" id="KW-1133">Transmembrane helix</keyword>
<proteinExistence type="inferred from homology"/>
<feature type="domain" description="VTT" evidence="8">
    <location>
        <begin position="73"/>
        <end position="190"/>
    </location>
</feature>
<evidence type="ECO:0000313" key="10">
    <source>
        <dbReference type="Proteomes" id="UP000631421"/>
    </source>
</evidence>
<feature type="transmembrane region" description="Helical" evidence="6">
    <location>
        <begin position="54"/>
        <end position="73"/>
    </location>
</feature>
<comment type="caution">
    <text evidence="9">The sequence shown here is derived from an EMBL/GenBank/DDBJ whole genome shotgun (WGS) entry which is preliminary data.</text>
</comment>
<evidence type="ECO:0000313" key="9">
    <source>
        <dbReference type="EMBL" id="MBD2150302.1"/>
    </source>
</evidence>